<reference evidence="2" key="1">
    <citation type="journal article" date="2019" name="Int. J. Syst. Evol. Microbiol.">
        <title>The Global Catalogue of Microorganisms (GCM) 10K type strain sequencing project: providing services to taxonomists for standard genome sequencing and annotation.</title>
        <authorList>
            <consortium name="The Broad Institute Genomics Platform"/>
            <consortium name="The Broad Institute Genome Sequencing Center for Infectious Disease"/>
            <person name="Wu L."/>
            <person name="Ma J."/>
        </authorList>
    </citation>
    <scope>NUCLEOTIDE SEQUENCE [LARGE SCALE GENOMIC DNA]</scope>
    <source>
        <strain evidence="2">CGMCC 1.12286</strain>
    </source>
</reference>
<comment type="caution">
    <text evidence="1">The sequence shown here is derived from an EMBL/GenBank/DDBJ whole genome shotgun (WGS) entry which is preliminary data.</text>
</comment>
<keyword evidence="2" id="KW-1185">Reference proteome</keyword>
<evidence type="ECO:0000313" key="1">
    <source>
        <dbReference type="EMBL" id="MFD1676099.1"/>
    </source>
</evidence>
<sequence length="75" mass="8691">MFASKRQEFQSGKFRVELDSLYANEGYQTKYHPGMIMCEAVEDHGYIIIKGMFLVPIDYFADCEDVPEVRYALAN</sequence>
<gene>
    <name evidence="1" type="ORF">ACFSB2_15450</name>
</gene>
<evidence type="ECO:0000313" key="2">
    <source>
        <dbReference type="Proteomes" id="UP001597079"/>
    </source>
</evidence>
<organism evidence="1 2">
    <name type="scientific">Alicyclobacillus fodiniaquatilis</name>
    <dbReference type="NCBI Taxonomy" id="1661150"/>
    <lineage>
        <taxon>Bacteria</taxon>
        <taxon>Bacillati</taxon>
        <taxon>Bacillota</taxon>
        <taxon>Bacilli</taxon>
        <taxon>Bacillales</taxon>
        <taxon>Alicyclobacillaceae</taxon>
        <taxon>Alicyclobacillus</taxon>
    </lineage>
</organism>
<dbReference type="RefSeq" id="WP_377943992.1">
    <property type="nucleotide sequence ID" value="NZ_JBHUCX010000043.1"/>
</dbReference>
<name>A0ABW4JJC3_9BACL</name>
<protein>
    <submittedName>
        <fullName evidence="1">Uncharacterized protein</fullName>
    </submittedName>
</protein>
<dbReference type="Proteomes" id="UP001597079">
    <property type="component" value="Unassembled WGS sequence"/>
</dbReference>
<dbReference type="EMBL" id="JBHUCX010000043">
    <property type="protein sequence ID" value="MFD1676099.1"/>
    <property type="molecule type" value="Genomic_DNA"/>
</dbReference>
<accession>A0ABW4JJC3</accession>
<proteinExistence type="predicted"/>